<evidence type="ECO:0000313" key="1">
    <source>
        <dbReference type="EMBL" id="HII70627.1"/>
    </source>
</evidence>
<dbReference type="RefSeq" id="WP_011018602.1">
    <property type="nucleotide sequence ID" value="NZ_DUJS01000004.1"/>
</dbReference>
<sequence>MRMVVLFSGGPDSLLAALIACDEYDPEKIILATYDNGVLIGVEKAGINYSQVKRATDAEVEWRIFDIHGPFHRWGLRGLERRILRFGWNPVCLDCKFCMLFHALEKLEPDVIVTGDRESRKYPEQTPEAKAFWEEMCGEYGCEYFTPLWDWKKRGVYEELARRRVSVRGSEPKCMLAGSWKKPVSEEKVERYLEGLRKRLLGLRSTP</sequence>
<dbReference type="CDD" id="cd01986">
    <property type="entry name" value="AANH-like"/>
    <property type="match status" value="1"/>
</dbReference>
<dbReference type="SUPFAM" id="SSF52402">
    <property type="entry name" value="Adenine nucleotide alpha hydrolases-like"/>
    <property type="match status" value="1"/>
</dbReference>
<name>A0A832WMV0_9EURY</name>
<dbReference type="AlphaFoldDB" id="A0A832WMV0"/>
<gene>
    <name evidence="1" type="ORF">HA336_05280</name>
</gene>
<dbReference type="GeneID" id="1477533"/>
<evidence type="ECO:0000313" key="2">
    <source>
        <dbReference type="Proteomes" id="UP000619545"/>
    </source>
</evidence>
<dbReference type="Proteomes" id="UP000619545">
    <property type="component" value="Unassembled WGS sequence"/>
</dbReference>
<dbReference type="EMBL" id="DUJS01000004">
    <property type="protein sequence ID" value="HII70627.1"/>
    <property type="molecule type" value="Genomic_DNA"/>
</dbReference>
<organism evidence="1 2">
    <name type="scientific">Methanopyrus kandleri</name>
    <dbReference type="NCBI Taxonomy" id="2320"/>
    <lineage>
        <taxon>Archaea</taxon>
        <taxon>Methanobacteriati</taxon>
        <taxon>Methanobacteriota</taxon>
        <taxon>Methanomada group</taxon>
        <taxon>Methanopyri</taxon>
        <taxon>Methanopyrales</taxon>
        <taxon>Methanopyraceae</taxon>
        <taxon>Methanopyrus</taxon>
    </lineage>
</organism>
<protein>
    <submittedName>
        <fullName evidence="1">Uncharacterized protein</fullName>
    </submittedName>
</protein>
<proteinExistence type="predicted"/>
<reference evidence="1" key="1">
    <citation type="journal article" date="2020" name="bioRxiv">
        <title>A rank-normalized archaeal taxonomy based on genome phylogeny resolves widespread incomplete and uneven classifications.</title>
        <authorList>
            <person name="Rinke C."/>
            <person name="Chuvochina M."/>
            <person name="Mussig A.J."/>
            <person name="Chaumeil P.-A."/>
            <person name="Waite D.W."/>
            <person name="Whitman W.B."/>
            <person name="Parks D.H."/>
            <person name="Hugenholtz P."/>
        </authorList>
    </citation>
    <scope>NUCLEOTIDE SEQUENCE</scope>
    <source>
        <strain evidence="1">UBA8853</strain>
    </source>
</reference>
<dbReference type="InterPro" id="IPR014729">
    <property type="entry name" value="Rossmann-like_a/b/a_fold"/>
</dbReference>
<comment type="caution">
    <text evidence="1">The sequence shown here is derived from an EMBL/GenBank/DDBJ whole genome shotgun (WGS) entry which is preliminary data.</text>
</comment>
<dbReference type="Gene3D" id="3.40.50.620">
    <property type="entry name" value="HUPs"/>
    <property type="match status" value="1"/>
</dbReference>
<accession>A0A832WMV0</accession>